<reference evidence="2 3" key="1">
    <citation type="journal article" date="2018" name="Front. Plant Sci.">
        <title>Red Clover (Trifolium pratense) and Zigzag Clover (T. medium) - A Picture of Genomic Similarities and Differences.</title>
        <authorList>
            <person name="Dluhosova J."/>
            <person name="Istvanek J."/>
            <person name="Nedelnik J."/>
            <person name="Repkova J."/>
        </authorList>
    </citation>
    <scope>NUCLEOTIDE SEQUENCE [LARGE SCALE GENOMIC DNA]</scope>
    <source>
        <strain evidence="3">cv. 10/8</strain>
        <tissue evidence="2">Leaf</tissue>
    </source>
</reference>
<comment type="caution">
    <text evidence="2">The sequence shown here is derived from an EMBL/GenBank/DDBJ whole genome shotgun (WGS) entry which is preliminary data.</text>
</comment>
<dbReference type="EMBL" id="LXQA010047441">
    <property type="protein sequence ID" value="MCI01880.1"/>
    <property type="molecule type" value="Genomic_DNA"/>
</dbReference>
<sequence length="126" mass="13794">FLLNGKGIDTRTSLRMDPGPQMPTSVTSILKFGTNLLQAVGQFNGHYIILVAYMNVASLPEHPVLPPDYIQPAVTSVDSDVIEGDSRISLNCPIRYALAVWPSLLTILIAFFFLALSAANFLVFRV</sequence>
<accession>A0A392NRM4</accession>
<name>A0A392NRM4_9FABA</name>
<feature type="non-terminal residue" evidence="2">
    <location>
        <position position="1"/>
    </location>
</feature>
<dbReference type="GO" id="GO:0016874">
    <property type="term" value="F:ligase activity"/>
    <property type="evidence" value="ECO:0007669"/>
    <property type="project" value="UniProtKB-KW"/>
</dbReference>
<dbReference type="AlphaFoldDB" id="A0A392NRM4"/>
<keyword evidence="1" id="KW-0472">Membrane</keyword>
<keyword evidence="1" id="KW-0812">Transmembrane</keyword>
<feature type="transmembrane region" description="Helical" evidence="1">
    <location>
        <begin position="96"/>
        <end position="123"/>
    </location>
</feature>
<dbReference type="Proteomes" id="UP000265520">
    <property type="component" value="Unassembled WGS sequence"/>
</dbReference>
<evidence type="ECO:0000256" key="1">
    <source>
        <dbReference type="SAM" id="Phobius"/>
    </source>
</evidence>
<evidence type="ECO:0000313" key="2">
    <source>
        <dbReference type="EMBL" id="MCI01880.1"/>
    </source>
</evidence>
<evidence type="ECO:0000313" key="3">
    <source>
        <dbReference type="Proteomes" id="UP000265520"/>
    </source>
</evidence>
<protein>
    <submittedName>
        <fullName evidence="2">E3 SUMO-protein ligase pli1</fullName>
    </submittedName>
</protein>
<keyword evidence="3" id="KW-1185">Reference proteome</keyword>
<keyword evidence="1" id="KW-1133">Transmembrane helix</keyword>
<proteinExistence type="predicted"/>
<organism evidence="2 3">
    <name type="scientific">Trifolium medium</name>
    <dbReference type="NCBI Taxonomy" id="97028"/>
    <lineage>
        <taxon>Eukaryota</taxon>
        <taxon>Viridiplantae</taxon>
        <taxon>Streptophyta</taxon>
        <taxon>Embryophyta</taxon>
        <taxon>Tracheophyta</taxon>
        <taxon>Spermatophyta</taxon>
        <taxon>Magnoliopsida</taxon>
        <taxon>eudicotyledons</taxon>
        <taxon>Gunneridae</taxon>
        <taxon>Pentapetalae</taxon>
        <taxon>rosids</taxon>
        <taxon>fabids</taxon>
        <taxon>Fabales</taxon>
        <taxon>Fabaceae</taxon>
        <taxon>Papilionoideae</taxon>
        <taxon>50 kb inversion clade</taxon>
        <taxon>NPAAA clade</taxon>
        <taxon>Hologalegina</taxon>
        <taxon>IRL clade</taxon>
        <taxon>Trifolieae</taxon>
        <taxon>Trifolium</taxon>
    </lineage>
</organism>
<keyword evidence="2" id="KW-0436">Ligase</keyword>